<evidence type="ECO:0000313" key="1">
    <source>
        <dbReference type="EMBL" id="KAI0048515.1"/>
    </source>
</evidence>
<proteinExistence type="predicted"/>
<reference evidence="1" key="1">
    <citation type="submission" date="2021-02" db="EMBL/GenBank/DDBJ databases">
        <authorList>
            <consortium name="DOE Joint Genome Institute"/>
            <person name="Ahrendt S."/>
            <person name="Looney B.P."/>
            <person name="Miyauchi S."/>
            <person name="Morin E."/>
            <person name="Drula E."/>
            <person name="Courty P.E."/>
            <person name="Chicoki N."/>
            <person name="Fauchery L."/>
            <person name="Kohler A."/>
            <person name="Kuo A."/>
            <person name="Labutti K."/>
            <person name="Pangilinan J."/>
            <person name="Lipzen A."/>
            <person name="Riley R."/>
            <person name="Andreopoulos W."/>
            <person name="He G."/>
            <person name="Johnson J."/>
            <person name="Barry K.W."/>
            <person name="Grigoriev I.V."/>
            <person name="Nagy L."/>
            <person name="Hibbett D."/>
            <person name="Henrissat B."/>
            <person name="Matheny P.B."/>
            <person name="Labbe J."/>
            <person name="Martin F."/>
        </authorList>
    </citation>
    <scope>NUCLEOTIDE SEQUENCE</scope>
    <source>
        <strain evidence="1">FP105234-sp</strain>
    </source>
</reference>
<keyword evidence="2" id="KW-1185">Reference proteome</keyword>
<dbReference type="Proteomes" id="UP000814033">
    <property type="component" value="Unassembled WGS sequence"/>
</dbReference>
<reference evidence="1" key="2">
    <citation type="journal article" date="2022" name="New Phytol.">
        <title>Evolutionary transition to the ectomycorrhizal habit in the genomes of a hyperdiverse lineage of mushroom-forming fungi.</title>
        <authorList>
            <person name="Looney B."/>
            <person name="Miyauchi S."/>
            <person name="Morin E."/>
            <person name="Drula E."/>
            <person name="Courty P.E."/>
            <person name="Kohler A."/>
            <person name="Kuo A."/>
            <person name="LaButti K."/>
            <person name="Pangilinan J."/>
            <person name="Lipzen A."/>
            <person name="Riley R."/>
            <person name="Andreopoulos W."/>
            <person name="He G."/>
            <person name="Johnson J."/>
            <person name="Nolan M."/>
            <person name="Tritt A."/>
            <person name="Barry K.W."/>
            <person name="Grigoriev I.V."/>
            <person name="Nagy L.G."/>
            <person name="Hibbett D."/>
            <person name="Henrissat B."/>
            <person name="Matheny P.B."/>
            <person name="Labbe J."/>
            <person name="Martin F.M."/>
        </authorList>
    </citation>
    <scope>NUCLEOTIDE SEQUENCE</scope>
    <source>
        <strain evidence="1">FP105234-sp</strain>
    </source>
</reference>
<gene>
    <name evidence="1" type="ORF">FA95DRAFT_1557874</name>
</gene>
<dbReference type="EMBL" id="MU275885">
    <property type="protein sequence ID" value="KAI0048515.1"/>
    <property type="molecule type" value="Genomic_DNA"/>
</dbReference>
<accession>A0ACB8RWT1</accession>
<protein>
    <submittedName>
        <fullName evidence="1">Uncharacterized protein</fullName>
    </submittedName>
</protein>
<comment type="caution">
    <text evidence="1">The sequence shown here is derived from an EMBL/GenBank/DDBJ whole genome shotgun (WGS) entry which is preliminary data.</text>
</comment>
<name>A0ACB8RWT1_9AGAM</name>
<sequence>MPKVKNCRLSSSSQASQVRSRRDRGCVQHATQARSSGLPTTGRNRICHGRSRSYQIRQCSDCGWTFTKMRGHSSLKQARELWLRCGCSLCCCGCWVCCSGRTCNAQSRCHEDWNIGLPDGRQDIERQDYDVHERWYSAGNSAEDVRRTHDKLKPVKAELNTELEVRNQDLWSMPLKDLDEETSEMQQAALTLLAMKYRWSAPSKDVEGKYKAEWLASLMLTALSRGW</sequence>
<organism evidence="1 2">
    <name type="scientific">Auriscalpium vulgare</name>
    <dbReference type="NCBI Taxonomy" id="40419"/>
    <lineage>
        <taxon>Eukaryota</taxon>
        <taxon>Fungi</taxon>
        <taxon>Dikarya</taxon>
        <taxon>Basidiomycota</taxon>
        <taxon>Agaricomycotina</taxon>
        <taxon>Agaricomycetes</taxon>
        <taxon>Russulales</taxon>
        <taxon>Auriscalpiaceae</taxon>
        <taxon>Auriscalpium</taxon>
    </lineage>
</organism>
<evidence type="ECO:0000313" key="2">
    <source>
        <dbReference type="Proteomes" id="UP000814033"/>
    </source>
</evidence>